<organism evidence="1">
    <name type="scientific">Arundo donax</name>
    <name type="common">Giant reed</name>
    <name type="synonym">Donax arundinaceus</name>
    <dbReference type="NCBI Taxonomy" id="35708"/>
    <lineage>
        <taxon>Eukaryota</taxon>
        <taxon>Viridiplantae</taxon>
        <taxon>Streptophyta</taxon>
        <taxon>Embryophyta</taxon>
        <taxon>Tracheophyta</taxon>
        <taxon>Spermatophyta</taxon>
        <taxon>Magnoliopsida</taxon>
        <taxon>Liliopsida</taxon>
        <taxon>Poales</taxon>
        <taxon>Poaceae</taxon>
        <taxon>PACMAD clade</taxon>
        <taxon>Arundinoideae</taxon>
        <taxon>Arundineae</taxon>
        <taxon>Arundo</taxon>
    </lineage>
</organism>
<dbReference type="AlphaFoldDB" id="A0A0A9BFL5"/>
<reference evidence="1" key="1">
    <citation type="submission" date="2014-09" db="EMBL/GenBank/DDBJ databases">
        <authorList>
            <person name="Magalhaes I.L.F."/>
            <person name="Oliveira U."/>
            <person name="Santos F.R."/>
            <person name="Vidigal T.H.D.A."/>
            <person name="Brescovit A.D."/>
            <person name="Santos A.J."/>
        </authorList>
    </citation>
    <scope>NUCLEOTIDE SEQUENCE</scope>
    <source>
        <tissue evidence="1">Shoot tissue taken approximately 20 cm above the soil surface</tissue>
    </source>
</reference>
<name>A0A0A9BFL5_ARUDO</name>
<protein>
    <submittedName>
        <fullName evidence="1">Uncharacterized protein</fullName>
    </submittedName>
</protein>
<dbReference type="EMBL" id="GBRH01235121">
    <property type="protein sequence ID" value="JAD62774.1"/>
    <property type="molecule type" value="Transcribed_RNA"/>
</dbReference>
<accession>A0A0A9BFL5</accession>
<evidence type="ECO:0000313" key="1">
    <source>
        <dbReference type="EMBL" id="JAD62774.1"/>
    </source>
</evidence>
<reference evidence="1" key="2">
    <citation type="journal article" date="2015" name="Data Brief">
        <title>Shoot transcriptome of the giant reed, Arundo donax.</title>
        <authorList>
            <person name="Barrero R.A."/>
            <person name="Guerrero F.D."/>
            <person name="Moolhuijzen P."/>
            <person name="Goolsby J.A."/>
            <person name="Tidwell J."/>
            <person name="Bellgard S.E."/>
            <person name="Bellgard M.I."/>
        </authorList>
    </citation>
    <scope>NUCLEOTIDE SEQUENCE</scope>
    <source>
        <tissue evidence="1">Shoot tissue taken approximately 20 cm above the soil surface</tissue>
    </source>
</reference>
<sequence length="21" mass="2530">MFRIYPERFVGLYEYTSMVGA</sequence>
<proteinExistence type="predicted"/>